<gene>
    <name evidence="12" type="ORF">INT46_007045</name>
</gene>
<name>A0A8H7RSQ3_9FUNG</name>
<dbReference type="Proteomes" id="UP000650833">
    <property type="component" value="Unassembled WGS sequence"/>
</dbReference>
<keyword evidence="2 9" id="KW-0479">Metal-binding</keyword>
<reference evidence="12" key="1">
    <citation type="submission" date="2020-12" db="EMBL/GenBank/DDBJ databases">
        <title>Metabolic potential, ecology and presence of endohyphal bacteria is reflected in genomic diversity of Mucoromycotina.</title>
        <authorList>
            <person name="Muszewska A."/>
            <person name="Okrasinska A."/>
            <person name="Steczkiewicz K."/>
            <person name="Drgas O."/>
            <person name="Orlowska M."/>
            <person name="Perlinska-Lenart U."/>
            <person name="Aleksandrzak-Piekarczyk T."/>
            <person name="Szatraj K."/>
            <person name="Zielenkiewicz U."/>
            <person name="Pilsyk S."/>
            <person name="Malc E."/>
            <person name="Mieczkowski P."/>
            <person name="Kruszewska J.S."/>
            <person name="Biernat P."/>
            <person name="Pawlowska J."/>
        </authorList>
    </citation>
    <scope>NUCLEOTIDE SEQUENCE</scope>
    <source>
        <strain evidence="12">CBS 226.32</strain>
    </source>
</reference>
<dbReference type="FunFam" id="2.60.40.200:FF:000003">
    <property type="entry name" value="Superoxide dismutase [Cu-Zn], chloroplastic"/>
    <property type="match status" value="1"/>
</dbReference>
<organism evidence="12 13">
    <name type="scientific">Mucor plumbeus</name>
    <dbReference type="NCBI Taxonomy" id="97098"/>
    <lineage>
        <taxon>Eukaryota</taxon>
        <taxon>Fungi</taxon>
        <taxon>Fungi incertae sedis</taxon>
        <taxon>Mucoromycota</taxon>
        <taxon>Mucoromycotina</taxon>
        <taxon>Mucoromycetes</taxon>
        <taxon>Mucorales</taxon>
        <taxon>Mucorineae</taxon>
        <taxon>Mucoraceae</taxon>
        <taxon>Mucor</taxon>
    </lineage>
</organism>
<evidence type="ECO:0000256" key="4">
    <source>
        <dbReference type="ARBA" id="ARBA00022862"/>
    </source>
</evidence>
<evidence type="ECO:0000259" key="11">
    <source>
        <dbReference type="Pfam" id="PF00080"/>
    </source>
</evidence>
<comment type="catalytic activity">
    <reaction evidence="8 9">
        <text>2 superoxide + 2 H(+) = H2O2 + O2</text>
        <dbReference type="Rhea" id="RHEA:20696"/>
        <dbReference type="ChEBI" id="CHEBI:15378"/>
        <dbReference type="ChEBI" id="CHEBI:15379"/>
        <dbReference type="ChEBI" id="CHEBI:16240"/>
        <dbReference type="ChEBI" id="CHEBI:18421"/>
        <dbReference type="EC" id="1.15.1.1"/>
    </reaction>
</comment>
<keyword evidence="6 9" id="KW-0186">Copper</keyword>
<dbReference type="Gene3D" id="2.60.40.200">
    <property type="entry name" value="Superoxide dismutase, copper/zinc binding domain"/>
    <property type="match status" value="1"/>
</dbReference>
<evidence type="ECO:0000313" key="13">
    <source>
        <dbReference type="Proteomes" id="UP000650833"/>
    </source>
</evidence>
<dbReference type="InterPro" id="IPR001424">
    <property type="entry name" value="SOD_Cu_Zn_dom"/>
</dbReference>
<evidence type="ECO:0000256" key="8">
    <source>
        <dbReference type="ARBA" id="ARBA00049204"/>
    </source>
</evidence>
<dbReference type="GO" id="GO:0004784">
    <property type="term" value="F:superoxide dismutase activity"/>
    <property type="evidence" value="ECO:0007669"/>
    <property type="project" value="UniProtKB-EC"/>
</dbReference>
<dbReference type="SUPFAM" id="SSF49329">
    <property type="entry name" value="Cu,Zn superoxide dismutase-like"/>
    <property type="match status" value="1"/>
</dbReference>
<dbReference type="PROSITE" id="PS00332">
    <property type="entry name" value="SOD_CU_ZN_2"/>
    <property type="match status" value="1"/>
</dbReference>
<dbReference type="Pfam" id="PF00080">
    <property type="entry name" value="Sod_Cu"/>
    <property type="match status" value="1"/>
</dbReference>
<sequence length="187" mass="19106">MKFSIAAITTALIASAFSSAACKPAHHMQHKTTNAIAYITGSNPVITGSVTFTQTGPRGETQIFANITGLTEGKHGLHVHELGDLSNGCTSLGAHYNPFNHTHGGTEGENRHAGDFGNIIANADGTATLNLTIDTVHLGGPFSVIGRGIVLHSGEDDLGLGGSPLSNTTGNSGDRWACGVIGYAASA</sequence>
<protein>
    <recommendedName>
        <fullName evidence="9">Superoxide dismutase [Cu-Zn]</fullName>
        <ecNumber evidence="9">1.15.1.1</ecNumber>
    </recommendedName>
</protein>
<comment type="function">
    <text evidence="9">Destroys radicals which are normally produced within the cells and which are toxic to biological systems.</text>
</comment>
<comment type="cofactor">
    <cofactor evidence="9">
        <name>Zn(2+)</name>
        <dbReference type="ChEBI" id="CHEBI:29105"/>
    </cofactor>
    <text evidence="9">Binds 1 zinc ion per subunit.</text>
</comment>
<dbReference type="InterPro" id="IPR036423">
    <property type="entry name" value="SOD-like_Cu/Zn_dom_sf"/>
</dbReference>
<dbReference type="PROSITE" id="PS51257">
    <property type="entry name" value="PROKAR_LIPOPROTEIN"/>
    <property type="match status" value="1"/>
</dbReference>
<dbReference type="PRINTS" id="PR00068">
    <property type="entry name" value="CUZNDISMTASE"/>
</dbReference>
<evidence type="ECO:0000256" key="2">
    <source>
        <dbReference type="ARBA" id="ARBA00022723"/>
    </source>
</evidence>
<keyword evidence="7" id="KW-1015">Disulfide bond</keyword>
<feature type="signal peptide" evidence="10">
    <location>
        <begin position="1"/>
        <end position="20"/>
    </location>
</feature>
<dbReference type="AlphaFoldDB" id="A0A8H7RSQ3"/>
<dbReference type="InterPro" id="IPR024134">
    <property type="entry name" value="SOD_Cu/Zn_/chaperone"/>
</dbReference>
<comment type="similarity">
    <text evidence="1 9">Belongs to the Cu-Zn superoxide dismutase family.</text>
</comment>
<dbReference type="EMBL" id="JAEPRC010000001">
    <property type="protein sequence ID" value="KAG2215985.1"/>
    <property type="molecule type" value="Genomic_DNA"/>
</dbReference>
<comment type="cofactor">
    <cofactor evidence="9">
        <name>Cu cation</name>
        <dbReference type="ChEBI" id="CHEBI:23378"/>
    </cofactor>
    <text evidence="9">Binds 1 copper ion per subunit.</text>
</comment>
<keyword evidence="4" id="KW-0049">Antioxidant</keyword>
<keyword evidence="5 9" id="KW-0560">Oxidoreductase</keyword>
<dbReference type="GO" id="GO:0005507">
    <property type="term" value="F:copper ion binding"/>
    <property type="evidence" value="ECO:0007669"/>
    <property type="project" value="InterPro"/>
</dbReference>
<evidence type="ECO:0000256" key="9">
    <source>
        <dbReference type="RuleBase" id="RU000393"/>
    </source>
</evidence>
<dbReference type="CDD" id="cd00305">
    <property type="entry name" value="Cu-Zn_Superoxide_Dismutase"/>
    <property type="match status" value="1"/>
</dbReference>
<feature type="domain" description="Superoxide dismutase copper/zinc binding" evidence="11">
    <location>
        <begin position="47"/>
        <end position="181"/>
    </location>
</feature>
<keyword evidence="3 9" id="KW-0862">Zinc</keyword>
<comment type="caution">
    <text evidence="12">The sequence shown here is derived from an EMBL/GenBank/DDBJ whole genome shotgun (WGS) entry which is preliminary data.</text>
</comment>
<evidence type="ECO:0000256" key="5">
    <source>
        <dbReference type="ARBA" id="ARBA00023002"/>
    </source>
</evidence>
<dbReference type="EC" id="1.15.1.1" evidence="9"/>
<feature type="chain" id="PRO_5034243168" description="Superoxide dismutase [Cu-Zn]" evidence="10">
    <location>
        <begin position="21"/>
        <end position="187"/>
    </location>
</feature>
<evidence type="ECO:0000256" key="7">
    <source>
        <dbReference type="ARBA" id="ARBA00023157"/>
    </source>
</evidence>
<dbReference type="InterPro" id="IPR018152">
    <property type="entry name" value="SOD_Cu/Zn_BS"/>
</dbReference>
<evidence type="ECO:0000256" key="6">
    <source>
        <dbReference type="ARBA" id="ARBA00023008"/>
    </source>
</evidence>
<accession>A0A8H7RSQ3</accession>
<dbReference type="OrthoDB" id="2015551at2759"/>
<keyword evidence="10" id="KW-0732">Signal</keyword>
<evidence type="ECO:0000313" key="12">
    <source>
        <dbReference type="EMBL" id="KAG2215985.1"/>
    </source>
</evidence>
<dbReference type="PANTHER" id="PTHR10003">
    <property type="entry name" value="SUPEROXIDE DISMUTASE CU-ZN -RELATED"/>
    <property type="match status" value="1"/>
</dbReference>
<keyword evidence="13" id="KW-1185">Reference proteome</keyword>
<evidence type="ECO:0000256" key="10">
    <source>
        <dbReference type="SAM" id="SignalP"/>
    </source>
</evidence>
<evidence type="ECO:0000256" key="1">
    <source>
        <dbReference type="ARBA" id="ARBA00010457"/>
    </source>
</evidence>
<proteinExistence type="inferred from homology"/>
<evidence type="ECO:0000256" key="3">
    <source>
        <dbReference type="ARBA" id="ARBA00022833"/>
    </source>
</evidence>